<dbReference type="Proteomes" id="UP001629536">
    <property type="component" value="Unassembled WGS sequence"/>
</dbReference>
<evidence type="ECO:0008006" key="3">
    <source>
        <dbReference type="Google" id="ProtNLM"/>
    </source>
</evidence>
<dbReference type="EMBL" id="JBFNFH010000014">
    <property type="protein sequence ID" value="MFM1525265.1"/>
    <property type="molecule type" value="Genomic_DNA"/>
</dbReference>
<proteinExistence type="predicted"/>
<accession>A0ABW9F782</accession>
<evidence type="ECO:0000313" key="1">
    <source>
        <dbReference type="EMBL" id="MFM1525265.1"/>
    </source>
</evidence>
<name>A0ABW9F782_9FIRM</name>
<reference evidence="1 2" key="1">
    <citation type="journal article" date="2024" name="Front. Microbiol.">
        <title>Pangenomic and biochemical analyses of Helcococcus ovis reveal widespread tetracycline resistance and a novel bacterial species, Helcococcus bovis.</title>
        <authorList>
            <person name="Cunha F."/>
            <person name="Zhai Y."/>
            <person name="Casaro S."/>
            <person name="Jones K.L."/>
            <person name="Hernandez M."/>
            <person name="Bisinotto R.S."/>
            <person name="Kariyawasam S."/>
            <person name="Brown M.B."/>
            <person name="Phillips A."/>
            <person name="Jeong K.C."/>
            <person name="Galvao K.N."/>
        </authorList>
    </citation>
    <scope>NUCLEOTIDE SEQUENCE [LARGE SCALE GENOMIC DNA]</scope>
    <source>
        <strain evidence="1 2">KG197</strain>
    </source>
</reference>
<keyword evidence="2" id="KW-1185">Reference proteome</keyword>
<evidence type="ECO:0000313" key="2">
    <source>
        <dbReference type="Proteomes" id="UP001629536"/>
    </source>
</evidence>
<sequence>MKIKVLKSFKDLKENRQVEVGEEYIVSKARFQEMQEKQSKTEYVYVEEVKEDK</sequence>
<gene>
    <name evidence="1" type="ORF">ABGF40_06200</name>
</gene>
<organism evidence="1 2">
    <name type="scientific">Helcococcus bovis</name>
    <dbReference type="NCBI Taxonomy" id="3153252"/>
    <lineage>
        <taxon>Bacteria</taxon>
        <taxon>Bacillati</taxon>
        <taxon>Bacillota</taxon>
        <taxon>Tissierellia</taxon>
        <taxon>Tissierellales</taxon>
        <taxon>Peptoniphilaceae</taxon>
        <taxon>Helcococcus</taxon>
    </lineage>
</organism>
<dbReference type="RefSeq" id="WP_408126758.1">
    <property type="nucleotide sequence ID" value="NZ_JBFNFH010000014.1"/>
</dbReference>
<protein>
    <recommendedName>
        <fullName evidence="3">Phage protein</fullName>
    </recommendedName>
</protein>
<comment type="caution">
    <text evidence="1">The sequence shown here is derived from an EMBL/GenBank/DDBJ whole genome shotgun (WGS) entry which is preliminary data.</text>
</comment>